<organism evidence="3 4">
    <name type="scientific">Tritrichomonas musculus</name>
    <dbReference type="NCBI Taxonomy" id="1915356"/>
    <lineage>
        <taxon>Eukaryota</taxon>
        <taxon>Metamonada</taxon>
        <taxon>Parabasalia</taxon>
        <taxon>Tritrichomonadida</taxon>
        <taxon>Tritrichomonadidae</taxon>
        <taxon>Tritrichomonas</taxon>
    </lineage>
</organism>
<feature type="compositionally biased region" description="Polar residues" evidence="1">
    <location>
        <begin position="639"/>
        <end position="654"/>
    </location>
</feature>
<feature type="compositionally biased region" description="Acidic residues" evidence="1">
    <location>
        <begin position="608"/>
        <end position="624"/>
    </location>
</feature>
<feature type="region of interest" description="Disordered" evidence="1">
    <location>
        <begin position="506"/>
        <end position="541"/>
    </location>
</feature>
<gene>
    <name evidence="3" type="ORF">M9Y10_018997</name>
    <name evidence="2" type="ORF">M9Y10_027962</name>
</gene>
<dbReference type="SUPFAM" id="SSF48371">
    <property type="entry name" value="ARM repeat"/>
    <property type="match status" value="1"/>
</dbReference>
<proteinExistence type="predicted"/>
<feature type="compositionally biased region" description="Acidic residues" evidence="1">
    <location>
        <begin position="577"/>
        <end position="592"/>
    </location>
</feature>
<sequence>MLECCHCLCGNERNAAKRLEQCYPVDDRPDPVAPHVRELISWGSHDISNFDSIYDLLSERIKRDTSDKKFNCTSVGMKILENLIKNVPEVQSKVSLILVERTVALIRTQKSDFLDLADEATSYIIQYSPKIQLRNNVTNIVNRYLQLIKEPKVSERSYNSLSNIIEQTNTGVLPIKEILLAAKNDLTTSSGSHSLIASIGHSLNMVTLPNFFDILFEFFTDNNIWDDSELIETIMKTLINEMKEKLSPTFFKLWIQKLPPRSPDCGHSDIIVQVSNDLFDSIPPDRLLSSNEVDPLSIIFYFILRLPNLDYENKKGMEAKAFDLGKKMASFYSNYEIVEVAHHQIWFSLPTGEEPATDYDPDQITTIFKFNTMFDSAIEQKLSKKLIKEGLKRVLQFLIYFKKHHKQIYMVILKYLKSLDKLVPAMCVHTVIPMLLALQKEVKQDDKVQKLTLHTLVMCAMQDAVEDGPKGVRKYVTSVIKDRMEADPIQVDTSAQFFKHYFPDFKKSSKSKKGKEDTKAKSKKKESSKKDEDNSEEDDNDPFFYFDKELIMKNYKDLRNISSVFRAINEIQMITEGETEDDESSEEDEANDSNDGPAMVIFQTGESDSNDAEDKDGGNDSEEISETKMEKERQKTYDFLSNISFNPDSKSPKD</sequence>
<dbReference type="InterPro" id="IPR016024">
    <property type="entry name" value="ARM-type_fold"/>
</dbReference>
<dbReference type="Proteomes" id="UP001470230">
    <property type="component" value="Unassembled WGS sequence"/>
</dbReference>
<keyword evidence="4" id="KW-1185">Reference proteome</keyword>
<protein>
    <recommendedName>
        <fullName evidence="5">CCAAT-binding factor domain-containing protein</fullName>
    </recommendedName>
</protein>
<accession>A0ABR2HI95</accession>
<feature type="region of interest" description="Disordered" evidence="1">
    <location>
        <begin position="576"/>
        <end position="654"/>
    </location>
</feature>
<evidence type="ECO:0000313" key="2">
    <source>
        <dbReference type="EMBL" id="KAK8834488.1"/>
    </source>
</evidence>
<evidence type="ECO:0000256" key="1">
    <source>
        <dbReference type="SAM" id="MobiDB-lite"/>
    </source>
</evidence>
<name>A0ABR2HI95_9EUKA</name>
<evidence type="ECO:0000313" key="4">
    <source>
        <dbReference type="Proteomes" id="UP001470230"/>
    </source>
</evidence>
<dbReference type="EMBL" id="JAPFFF010000027">
    <property type="protein sequence ID" value="KAK8847946.1"/>
    <property type="molecule type" value="Genomic_DNA"/>
</dbReference>
<feature type="compositionally biased region" description="Basic and acidic residues" evidence="1">
    <location>
        <begin position="625"/>
        <end position="636"/>
    </location>
</feature>
<comment type="caution">
    <text evidence="3">The sequence shown here is derived from an EMBL/GenBank/DDBJ whole genome shotgun (WGS) entry which is preliminary data.</text>
</comment>
<evidence type="ECO:0008006" key="5">
    <source>
        <dbReference type="Google" id="ProtNLM"/>
    </source>
</evidence>
<dbReference type="EMBL" id="JAPFFF010000385">
    <property type="protein sequence ID" value="KAK8834488.1"/>
    <property type="molecule type" value="Genomic_DNA"/>
</dbReference>
<reference evidence="3 4" key="1">
    <citation type="submission" date="2024-04" db="EMBL/GenBank/DDBJ databases">
        <title>Tritrichomonas musculus Genome.</title>
        <authorList>
            <person name="Alves-Ferreira E."/>
            <person name="Grigg M."/>
            <person name="Lorenzi H."/>
            <person name="Galac M."/>
        </authorList>
    </citation>
    <scope>NUCLEOTIDE SEQUENCE [LARGE SCALE GENOMIC DNA]</scope>
    <source>
        <strain evidence="3 4">EAF2021</strain>
    </source>
</reference>
<evidence type="ECO:0000313" key="3">
    <source>
        <dbReference type="EMBL" id="KAK8847946.1"/>
    </source>
</evidence>